<comment type="caution">
    <text evidence="1">The sequence shown here is derived from an EMBL/GenBank/DDBJ whole genome shotgun (WGS) entry which is preliminary data.</text>
</comment>
<dbReference type="EMBL" id="WOTW01000012">
    <property type="protein sequence ID" value="MUP37561.1"/>
    <property type="molecule type" value="Genomic_DNA"/>
</dbReference>
<keyword evidence="3" id="KW-1185">Reference proteome</keyword>
<dbReference type="RefSeq" id="WP_156195310.1">
    <property type="nucleotide sequence ID" value="NZ_QTZN02000012.1"/>
</dbReference>
<evidence type="ECO:0000313" key="3">
    <source>
        <dbReference type="Proteomes" id="UP000285951"/>
    </source>
</evidence>
<protein>
    <submittedName>
        <fullName evidence="1">Uncharacterized protein</fullName>
    </submittedName>
</protein>
<proteinExistence type="predicted"/>
<reference evidence="1 4" key="2">
    <citation type="submission" date="2019-12" db="EMBL/GenBank/DDBJ databases">
        <title>Draft genome sequence of Labilibaculum sp. strain 44 isolated from deep waters of Black Sea.</title>
        <authorList>
            <person name="Yadav S."/>
            <person name="Villanueva L."/>
        </authorList>
    </citation>
    <scope>NUCLEOTIDE SEQUENCE [LARGE SCALE GENOMIC DNA]</scope>
    <source>
        <strain evidence="1 4">44</strain>
    </source>
</reference>
<dbReference type="EMBL" id="QTZN02000012">
    <property type="protein sequence ID" value="MVB06766.1"/>
    <property type="molecule type" value="Genomic_DNA"/>
</dbReference>
<gene>
    <name evidence="2" type="ORF">DWB62_007005</name>
    <name evidence="1" type="ORF">GNY23_07005</name>
</gene>
<name>A0A7M4D4I2_9BACT</name>
<evidence type="ECO:0000313" key="2">
    <source>
        <dbReference type="EMBL" id="MVB06766.1"/>
    </source>
</evidence>
<evidence type="ECO:0000313" key="4">
    <source>
        <dbReference type="Proteomes" id="UP000462449"/>
    </source>
</evidence>
<reference evidence="2 3" key="1">
    <citation type="submission" date="2019-11" db="EMBL/GenBank/DDBJ databases">
        <title>Draft genome sequence of Labilibaculum sp. strain SYP isolated from Black Sea.</title>
        <authorList>
            <person name="Yadav S."/>
            <person name="Villanueva L."/>
        </authorList>
    </citation>
    <scope>NUCLEOTIDE SEQUENCE [LARGE SCALE GENOMIC DNA]</scope>
    <source>
        <strain evidence="2 3">44</strain>
    </source>
</reference>
<dbReference type="Proteomes" id="UP000285951">
    <property type="component" value="Unassembled WGS sequence"/>
</dbReference>
<dbReference type="Proteomes" id="UP000462449">
    <property type="component" value="Unassembled WGS sequence"/>
</dbReference>
<dbReference type="AlphaFoldDB" id="A0A7M4D4I2"/>
<accession>A0A7M4D4I2</accession>
<organism evidence="1 4">
    <name type="scientific">Labilibaculum euxinus</name>
    <dbReference type="NCBI Taxonomy" id="2686357"/>
    <lineage>
        <taxon>Bacteria</taxon>
        <taxon>Pseudomonadati</taxon>
        <taxon>Bacteroidota</taxon>
        <taxon>Bacteroidia</taxon>
        <taxon>Marinilabiliales</taxon>
        <taxon>Marinifilaceae</taxon>
        <taxon>Labilibaculum</taxon>
    </lineage>
</organism>
<evidence type="ECO:0000313" key="1">
    <source>
        <dbReference type="EMBL" id="MUP37561.1"/>
    </source>
</evidence>
<sequence length="60" mass="7019">MFSKILAGMIAPLQKNVQVDLVIIFYVFLETFKKYLTTNFIKLFRNGMDSFDKAVVNYSF</sequence>